<evidence type="ECO:0000256" key="4">
    <source>
        <dbReference type="ARBA" id="ARBA00022840"/>
    </source>
</evidence>
<evidence type="ECO:0000259" key="5">
    <source>
        <dbReference type="PROSITE" id="PS50893"/>
    </source>
</evidence>
<dbReference type="SMART" id="SM00382">
    <property type="entry name" value="AAA"/>
    <property type="match status" value="1"/>
</dbReference>
<protein>
    <submittedName>
        <fullName evidence="6">ABC transporter ATP-binding protein</fullName>
    </submittedName>
</protein>
<dbReference type="PROSITE" id="PS00211">
    <property type="entry name" value="ABC_TRANSPORTER_1"/>
    <property type="match status" value="1"/>
</dbReference>
<evidence type="ECO:0000313" key="7">
    <source>
        <dbReference type="Proteomes" id="UP000302163"/>
    </source>
</evidence>
<feature type="domain" description="ABC transporter" evidence="5">
    <location>
        <begin position="6"/>
        <end position="230"/>
    </location>
</feature>
<dbReference type="InterPro" id="IPR017871">
    <property type="entry name" value="ABC_transporter-like_CS"/>
</dbReference>
<dbReference type="SUPFAM" id="SSF52540">
    <property type="entry name" value="P-loop containing nucleoside triphosphate hydrolases"/>
    <property type="match status" value="1"/>
</dbReference>
<evidence type="ECO:0000313" key="6">
    <source>
        <dbReference type="EMBL" id="QCT21864.1"/>
    </source>
</evidence>
<reference evidence="6 7" key="1">
    <citation type="submission" date="2019-05" db="EMBL/GenBank/DDBJ databases">
        <title>Complete genome sequence of Izhakiella calystegiae KSNA2, an endophyte isolated from beach morning glory (Calystegia soldanella).</title>
        <authorList>
            <person name="Jiang L."/>
            <person name="Jeong J.C."/>
            <person name="Kim C.Y."/>
            <person name="Kim D.H."/>
            <person name="Kim S.W."/>
            <person name="Lee j."/>
        </authorList>
    </citation>
    <scope>NUCLEOTIDE SEQUENCE [LARGE SCALE GENOMIC DNA]</scope>
    <source>
        <strain evidence="6 7">KSNA2</strain>
    </source>
</reference>
<dbReference type="InterPro" id="IPR003439">
    <property type="entry name" value="ABC_transporter-like_ATP-bd"/>
</dbReference>
<organism evidence="6 7">
    <name type="scientific">Jejubacter calystegiae</name>
    <dbReference type="NCBI Taxonomy" id="2579935"/>
    <lineage>
        <taxon>Bacteria</taxon>
        <taxon>Pseudomonadati</taxon>
        <taxon>Pseudomonadota</taxon>
        <taxon>Gammaproteobacteria</taxon>
        <taxon>Enterobacterales</taxon>
        <taxon>Enterobacteriaceae</taxon>
        <taxon>Jejubacter</taxon>
    </lineage>
</organism>
<keyword evidence="7" id="KW-1185">Reference proteome</keyword>
<dbReference type="Proteomes" id="UP000302163">
    <property type="component" value="Chromosome"/>
</dbReference>
<accession>A0A4P8YPY8</accession>
<dbReference type="InterPro" id="IPR050153">
    <property type="entry name" value="Metal_Ion_Import_ABC"/>
</dbReference>
<comment type="similarity">
    <text evidence="1">Belongs to the ABC transporter superfamily.</text>
</comment>
<sequence length="258" mass="28667">MAESLLLARGLSYRWPGQAPLFQALNLQLKRGEVLALLGPNGCGKSTLMRLLLGTLGLQQGTVERHAETGFVPQTFTPPFDYQARDIVLMGRARHISLFRAPSRRDQQLAEEAMTALEIQDLAARTFGTLSGGQRQRVLIARALASASDIIILDEPTSALDLHHQDRVLTLIRRLAEQRNMAVMFSTHQPAHACAVADNTLLLGHEGQHRLGACDEVLTSGRLSALFQLPIERINLEINGQRHSTLVPLYHRQRKEHD</sequence>
<dbReference type="GO" id="GO:0016887">
    <property type="term" value="F:ATP hydrolysis activity"/>
    <property type="evidence" value="ECO:0007669"/>
    <property type="project" value="InterPro"/>
</dbReference>
<dbReference type="PANTHER" id="PTHR42734">
    <property type="entry name" value="METAL TRANSPORT SYSTEM ATP-BINDING PROTEIN TM_0124-RELATED"/>
    <property type="match status" value="1"/>
</dbReference>
<proteinExistence type="inferred from homology"/>
<dbReference type="Gene3D" id="3.40.50.300">
    <property type="entry name" value="P-loop containing nucleotide triphosphate hydrolases"/>
    <property type="match status" value="1"/>
</dbReference>
<name>A0A4P8YPY8_9ENTR</name>
<dbReference type="EMBL" id="CP040428">
    <property type="protein sequence ID" value="QCT21864.1"/>
    <property type="molecule type" value="Genomic_DNA"/>
</dbReference>
<dbReference type="KEGG" id="izh:FEM41_20490"/>
<dbReference type="OrthoDB" id="5292475at2"/>
<dbReference type="InterPro" id="IPR003593">
    <property type="entry name" value="AAA+_ATPase"/>
</dbReference>
<dbReference type="AlphaFoldDB" id="A0A4P8YPY8"/>
<keyword evidence="4 6" id="KW-0067">ATP-binding</keyword>
<evidence type="ECO:0000256" key="2">
    <source>
        <dbReference type="ARBA" id="ARBA00022448"/>
    </source>
</evidence>
<evidence type="ECO:0000256" key="3">
    <source>
        <dbReference type="ARBA" id="ARBA00022741"/>
    </source>
</evidence>
<gene>
    <name evidence="6" type="ORF">FEM41_20490</name>
</gene>
<dbReference type="PROSITE" id="PS50893">
    <property type="entry name" value="ABC_TRANSPORTER_2"/>
    <property type="match status" value="1"/>
</dbReference>
<dbReference type="PANTHER" id="PTHR42734:SF6">
    <property type="entry name" value="MOLYBDATE IMPORT ATP-BINDING PROTEIN MOLC"/>
    <property type="match status" value="1"/>
</dbReference>
<dbReference type="Pfam" id="PF00005">
    <property type="entry name" value="ABC_tran"/>
    <property type="match status" value="1"/>
</dbReference>
<keyword evidence="2" id="KW-0813">Transport</keyword>
<dbReference type="GO" id="GO:0005524">
    <property type="term" value="F:ATP binding"/>
    <property type="evidence" value="ECO:0007669"/>
    <property type="project" value="UniProtKB-KW"/>
</dbReference>
<dbReference type="RefSeq" id="WP_138098020.1">
    <property type="nucleotide sequence ID" value="NZ_CP040428.1"/>
</dbReference>
<dbReference type="InterPro" id="IPR027417">
    <property type="entry name" value="P-loop_NTPase"/>
</dbReference>
<keyword evidence="3" id="KW-0547">Nucleotide-binding</keyword>
<evidence type="ECO:0000256" key="1">
    <source>
        <dbReference type="ARBA" id="ARBA00005417"/>
    </source>
</evidence>